<dbReference type="CDD" id="cd11655">
    <property type="entry name" value="rap1_myb-like"/>
    <property type="match status" value="1"/>
</dbReference>
<dbReference type="Gene3D" id="1.10.10.60">
    <property type="entry name" value="Homeodomain-like"/>
    <property type="match status" value="2"/>
</dbReference>
<keyword evidence="8" id="KW-1185">Reference proteome</keyword>
<feature type="non-terminal residue" evidence="7">
    <location>
        <position position="1"/>
    </location>
</feature>
<dbReference type="Proteomes" id="UP000092321">
    <property type="component" value="Unassembled WGS sequence"/>
</dbReference>
<keyword evidence="2 5" id="KW-0158">Chromosome</keyword>
<organism evidence="7 8">
    <name type="scientific">Hanseniaspora valbyensis NRRL Y-1626</name>
    <dbReference type="NCBI Taxonomy" id="766949"/>
    <lineage>
        <taxon>Eukaryota</taxon>
        <taxon>Fungi</taxon>
        <taxon>Dikarya</taxon>
        <taxon>Ascomycota</taxon>
        <taxon>Saccharomycotina</taxon>
        <taxon>Saccharomycetes</taxon>
        <taxon>Saccharomycodales</taxon>
        <taxon>Saccharomycodaceae</taxon>
        <taxon>Hanseniaspora</taxon>
    </lineage>
</organism>
<reference evidence="8" key="1">
    <citation type="journal article" date="2016" name="Proc. Natl. Acad. Sci. U.S.A.">
        <title>Comparative genomics of biotechnologically important yeasts.</title>
        <authorList>
            <person name="Riley R."/>
            <person name="Haridas S."/>
            <person name="Wolfe K.H."/>
            <person name="Lopes M.R."/>
            <person name="Hittinger C.T."/>
            <person name="Goeker M."/>
            <person name="Salamov A.A."/>
            <person name="Wisecaver J.H."/>
            <person name="Long T.M."/>
            <person name="Calvey C.H."/>
            <person name="Aerts A.L."/>
            <person name="Barry K.W."/>
            <person name="Choi C."/>
            <person name="Clum A."/>
            <person name="Coughlan A.Y."/>
            <person name="Deshpande S."/>
            <person name="Douglass A.P."/>
            <person name="Hanson S.J."/>
            <person name="Klenk H.-P."/>
            <person name="LaButti K.M."/>
            <person name="Lapidus A."/>
            <person name="Lindquist E.A."/>
            <person name="Lipzen A.M."/>
            <person name="Meier-Kolthoff J.P."/>
            <person name="Ohm R.A."/>
            <person name="Otillar R.P."/>
            <person name="Pangilinan J.L."/>
            <person name="Peng Y."/>
            <person name="Rokas A."/>
            <person name="Rosa C.A."/>
            <person name="Scheuner C."/>
            <person name="Sibirny A.A."/>
            <person name="Slot J.C."/>
            <person name="Stielow J.B."/>
            <person name="Sun H."/>
            <person name="Kurtzman C.P."/>
            <person name="Blackwell M."/>
            <person name="Grigoriev I.V."/>
            <person name="Jeffries T.W."/>
        </authorList>
    </citation>
    <scope>NUCLEOTIDE SEQUENCE [LARGE SCALE GENOMIC DNA]</scope>
    <source>
        <strain evidence="8">NRRL Y-1626</strain>
    </source>
</reference>
<keyword evidence="4 5" id="KW-0539">Nucleus</keyword>
<feature type="non-terminal residue" evidence="7">
    <location>
        <position position="243"/>
    </location>
</feature>
<protein>
    <recommendedName>
        <fullName evidence="5">DNA-binding protein RAP1</fullName>
    </recommendedName>
</protein>
<keyword evidence="7" id="KW-0371">Homeobox</keyword>
<evidence type="ECO:0000313" key="7">
    <source>
        <dbReference type="EMBL" id="OBA26965.1"/>
    </source>
</evidence>
<comment type="subcellular location">
    <subcellularLocation>
        <location evidence="5">Nucleus</location>
    </subcellularLocation>
    <subcellularLocation>
        <location evidence="5">Chromosome</location>
        <location evidence="5">Telomere</location>
    </subcellularLocation>
</comment>
<dbReference type="SMART" id="SM00717">
    <property type="entry name" value="SANT"/>
    <property type="match status" value="1"/>
</dbReference>
<dbReference type="GO" id="GO:0070187">
    <property type="term" value="C:shelterin complex"/>
    <property type="evidence" value="ECO:0007669"/>
    <property type="project" value="TreeGrafter"/>
</dbReference>
<dbReference type="AlphaFoldDB" id="A0A1B7TE70"/>
<evidence type="ECO:0000256" key="3">
    <source>
        <dbReference type="ARBA" id="ARBA00022895"/>
    </source>
</evidence>
<dbReference type="SUPFAM" id="SSF46689">
    <property type="entry name" value="Homeodomain-like"/>
    <property type="match status" value="2"/>
</dbReference>
<dbReference type="Pfam" id="PF00249">
    <property type="entry name" value="Myb_DNA-binding"/>
    <property type="match status" value="1"/>
</dbReference>
<dbReference type="PANTHER" id="PTHR16466:SF6">
    <property type="entry name" value="TELOMERIC REPEAT-BINDING FACTOR 2-INTERACTING PROTEIN 1"/>
    <property type="match status" value="1"/>
</dbReference>
<comment type="function">
    <text evidence="5">Involved in the regulation of telomere length, clustering and has a specific role in telomere position effect (TPE).</text>
</comment>
<dbReference type="Pfam" id="PF09197">
    <property type="entry name" value="Rap1-DNA-bind"/>
    <property type="match status" value="1"/>
</dbReference>
<dbReference type="InterPro" id="IPR009057">
    <property type="entry name" value="Homeodomain-like_sf"/>
</dbReference>
<keyword evidence="3 5" id="KW-0779">Telomere</keyword>
<evidence type="ECO:0000256" key="4">
    <source>
        <dbReference type="ARBA" id="ARBA00023242"/>
    </source>
</evidence>
<keyword evidence="7" id="KW-0238">DNA-binding</keyword>
<evidence type="ECO:0000256" key="2">
    <source>
        <dbReference type="ARBA" id="ARBA00022454"/>
    </source>
</evidence>
<dbReference type="GO" id="GO:0010833">
    <property type="term" value="P:telomere maintenance via telomere lengthening"/>
    <property type="evidence" value="ECO:0007669"/>
    <property type="project" value="UniProtKB-UniRule"/>
</dbReference>
<dbReference type="InterPro" id="IPR001005">
    <property type="entry name" value="SANT/Myb"/>
</dbReference>
<comment type="caution">
    <text evidence="7">The sequence shown here is derived from an EMBL/GenBank/DDBJ whole genome shotgun (WGS) entry which is preliminary data.</text>
</comment>
<evidence type="ECO:0000256" key="5">
    <source>
        <dbReference type="RuleBase" id="RU367107"/>
    </source>
</evidence>
<dbReference type="OrthoDB" id="435460at2759"/>
<dbReference type="InterPro" id="IPR015280">
    <property type="entry name" value="Rap1_DNA-bd"/>
</dbReference>
<dbReference type="GO" id="GO:0042162">
    <property type="term" value="F:telomeric DNA binding"/>
    <property type="evidence" value="ECO:0007669"/>
    <property type="project" value="TreeGrafter"/>
</dbReference>
<sequence>SRSIFTPEEDELIKEYVRRNPHLKMTHKLYQRIGDVLSSHTGNSIRSRFFNTLLKDLDYVYEINPKTGDLLTDSEGDYIKTTQLPGGVKKSFTAEEDYLIALAVKCVFYLTYNNTLDTQIDPLNIEPLKQFELEYYTKVLNENETYIDTNPNIECKNGEEEGNEPSANEIPNFAKFRCNGTKGPTTRKFFKQMSSKFPQHTPLSWRDRHDKFMKKFGIDKFISYYNRCVLLGLDPQPIKELTS</sequence>
<evidence type="ECO:0000259" key="6">
    <source>
        <dbReference type="PROSITE" id="PS51294"/>
    </source>
</evidence>
<dbReference type="PANTHER" id="PTHR16466">
    <property type="entry name" value="TELOMERE REPEAT-BINDING FACTOR 2-INTERACTING PROTEIN 1"/>
    <property type="match status" value="1"/>
</dbReference>
<comment type="similarity">
    <text evidence="1 5">Belongs to the RAP1 family.</text>
</comment>
<dbReference type="InterPro" id="IPR039595">
    <property type="entry name" value="TE2IP/Rap1"/>
</dbReference>
<accession>A0A1B7TE70</accession>
<comment type="subunit">
    <text evidence="5">Homodimer.</text>
</comment>
<feature type="domain" description="HTH myb-type" evidence="6">
    <location>
        <begin position="1"/>
        <end position="57"/>
    </location>
</feature>
<evidence type="ECO:0000313" key="8">
    <source>
        <dbReference type="Proteomes" id="UP000092321"/>
    </source>
</evidence>
<name>A0A1B7TE70_9ASCO</name>
<proteinExistence type="inferred from homology"/>
<dbReference type="PROSITE" id="PS51294">
    <property type="entry name" value="HTH_MYB"/>
    <property type="match status" value="1"/>
</dbReference>
<evidence type="ECO:0000256" key="1">
    <source>
        <dbReference type="ARBA" id="ARBA00010467"/>
    </source>
</evidence>
<dbReference type="InterPro" id="IPR017930">
    <property type="entry name" value="Myb_dom"/>
</dbReference>
<gene>
    <name evidence="7" type="ORF">HANVADRAFT_11682</name>
</gene>
<dbReference type="GO" id="GO:0031848">
    <property type="term" value="P:protection from non-homologous end joining at telomere"/>
    <property type="evidence" value="ECO:0007669"/>
    <property type="project" value="TreeGrafter"/>
</dbReference>
<dbReference type="EMBL" id="LXPE01000012">
    <property type="protein sequence ID" value="OBA26965.1"/>
    <property type="molecule type" value="Genomic_DNA"/>
</dbReference>